<dbReference type="STRING" id="225324.SAMN02745126_05234"/>
<accession>A0A1T4SWU1</accession>
<name>A0A1T4SWU1_9HYPH</name>
<reference evidence="3" key="1">
    <citation type="submission" date="2017-02" db="EMBL/GenBank/DDBJ databases">
        <authorList>
            <person name="Varghese N."/>
            <person name="Submissions S."/>
        </authorList>
    </citation>
    <scope>NUCLEOTIDE SEQUENCE [LARGE SCALE GENOMIC DNA]</scope>
    <source>
        <strain evidence="3">ATCC 27094</strain>
    </source>
</reference>
<gene>
    <name evidence="2" type="ORF">SAMN02745126_05234</name>
</gene>
<dbReference type="RefSeq" id="WP_139374097.1">
    <property type="nucleotide sequence ID" value="NZ_FUWJ01000010.1"/>
</dbReference>
<organism evidence="2 3">
    <name type="scientific">Enhydrobacter aerosaccus</name>
    <dbReference type="NCBI Taxonomy" id="225324"/>
    <lineage>
        <taxon>Bacteria</taxon>
        <taxon>Pseudomonadati</taxon>
        <taxon>Pseudomonadota</taxon>
        <taxon>Alphaproteobacteria</taxon>
        <taxon>Hyphomicrobiales</taxon>
        <taxon>Enhydrobacter</taxon>
    </lineage>
</organism>
<protein>
    <submittedName>
        <fullName evidence="2">Uncharacterized protein</fullName>
    </submittedName>
</protein>
<dbReference type="AlphaFoldDB" id="A0A1T4SWU1"/>
<keyword evidence="3" id="KW-1185">Reference proteome</keyword>
<evidence type="ECO:0000313" key="2">
    <source>
        <dbReference type="EMBL" id="SKA32388.1"/>
    </source>
</evidence>
<sequence length="98" mass="10798">MTVRFVAWTFLAIAVAILVDDCLATRSGPFRLQTLGIIWSRIDYPSLRAIQDGVANHLSGRLWHFVLKPVLMAPACPVFAAAGAILLWLARRLSPQPS</sequence>
<feature type="transmembrane region" description="Helical" evidence="1">
    <location>
        <begin position="71"/>
        <end position="90"/>
    </location>
</feature>
<evidence type="ECO:0000313" key="3">
    <source>
        <dbReference type="Proteomes" id="UP000190092"/>
    </source>
</evidence>
<dbReference type="OrthoDB" id="7376133at2"/>
<proteinExistence type="predicted"/>
<keyword evidence="1" id="KW-1133">Transmembrane helix</keyword>
<keyword evidence="1" id="KW-0812">Transmembrane</keyword>
<dbReference type="Proteomes" id="UP000190092">
    <property type="component" value="Unassembled WGS sequence"/>
</dbReference>
<evidence type="ECO:0000256" key="1">
    <source>
        <dbReference type="SAM" id="Phobius"/>
    </source>
</evidence>
<keyword evidence="1" id="KW-0472">Membrane</keyword>
<dbReference type="EMBL" id="FUWJ01000010">
    <property type="protein sequence ID" value="SKA32388.1"/>
    <property type="molecule type" value="Genomic_DNA"/>
</dbReference>